<dbReference type="InterPro" id="IPR027417">
    <property type="entry name" value="P-loop_NTPase"/>
</dbReference>
<dbReference type="SUPFAM" id="SSF52540">
    <property type="entry name" value="P-loop containing nucleoside triphosphate hydrolases"/>
    <property type="match status" value="1"/>
</dbReference>
<evidence type="ECO:0000256" key="6">
    <source>
        <dbReference type="ARBA" id="ARBA00043913"/>
    </source>
</evidence>
<dbReference type="Gene3D" id="3.40.50.300">
    <property type="entry name" value="P-loop containing nucleotide triphosphate hydrolases"/>
    <property type="match status" value="1"/>
</dbReference>
<dbReference type="OrthoDB" id="73901at2759"/>
<feature type="repeat" description="WD" evidence="7">
    <location>
        <begin position="994"/>
        <end position="1027"/>
    </location>
</feature>
<dbReference type="InterPro" id="IPR007111">
    <property type="entry name" value="NACHT_NTPase"/>
</dbReference>
<dbReference type="PRINTS" id="PR00320">
    <property type="entry name" value="GPROTEINBRPT"/>
</dbReference>
<name>A0A9W4IZ37_9EURO</name>
<dbReference type="Proteomes" id="UP001152592">
    <property type="component" value="Unassembled WGS sequence"/>
</dbReference>
<comment type="similarity">
    <text evidence="4">Belongs to the WD repeat MDV1/CAF4 family.</text>
</comment>
<evidence type="ECO:0000256" key="2">
    <source>
        <dbReference type="ARBA" id="ARBA00022574"/>
    </source>
</evidence>
<dbReference type="InterPro" id="IPR001680">
    <property type="entry name" value="WD40_rpt"/>
</dbReference>
<dbReference type="SMART" id="SM00320">
    <property type="entry name" value="WD40"/>
    <property type="match status" value="12"/>
</dbReference>
<feature type="repeat" description="WD" evidence="7">
    <location>
        <begin position="1216"/>
        <end position="1257"/>
    </location>
</feature>
<protein>
    <recommendedName>
        <fullName evidence="5">Mitochondrial division protein 1</fullName>
    </recommendedName>
</protein>
<dbReference type="GO" id="GO:0005741">
    <property type="term" value="C:mitochondrial outer membrane"/>
    <property type="evidence" value="ECO:0007669"/>
    <property type="project" value="UniProtKB-SubCell"/>
</dbReference>
<sequence>MNAVKSNLAGIAHVISRMDWYCALAEDLLGDDCIEVGGKSSQAVKQCLEDRVLTLYKSLLLYQMKSVCAYYKHQGLVFLRNLVIWDDWDADLKAVTDAEALLQGDLDQYGKQHTKHSLTELIKSSQGMEGQLQGITQEIRELIAENKAMQTDKKDEQCLQDLFVVDPQDDMDKIEKSKDNLLRQAYKWILSTDEFAALTNWGNSGPSSPPGRVLWIQGHAGTGKTMLLIGVVRELSSYSARLAPNVAQFFFQGTDQKLNTATAALRSLVWLLLVQQPHLMPHLRSKHKHAGSALFKGDGALISLSNAFKGMLTDPVLCPVYFVLDALDECEQGLDQMVQLISESLALTNKVKWLVSSRPTIQLKTPELAGSLIELDPQRLQDPVNEYIGHRMSTLTDREGYDDLILAEIEREVRRKAENTFLWVALMFKELDAGYESLNPVHGAYALEIVRNIPSGLSKVYDHIMKRIEAGVWKDPTYCKAVLMAVYLAFRPLDLSELAILADIPLKMSPRSIVQKCGSFLTIKKDTVFLVHQSAKDYLDVSYRSRLDSGGPAKGHTEISRRSIKSLSSMLKQNVWKLSPGLKPKHTSPPDPDPLAPIRYACVHWVDHLSFPNHESPDQTGELIKEALTFGFLNTRFLRWLEALSLLGQLSCGVQSIRTLLDLARFQMSQNSQLTEFLKDAERFLLGHGSIIERAPLQVYASALIFSPILSHVRRDQWEERLPFIQAVSGIKGQWGADRQTLEGHSDWVMAIAFSSDGKMLASASYDTTVRLWNAATGAHQQTLVGHRRSVRAVAFSPDSNMLASASSDNTIRLWNNTTGAIHRVIHGHTNSIHSVAFSADGKILASASSDHTIRLWDAITGLPQKVFKGHDRWITAVTFSSDGKILASASFDHTIRLWDARTGVLCHILDRHSKPVMGICFSPDGKKIASASEDTCVSVWDTTTGQLEHTLHGHTNLVKSVAFSPDGKKIASASYDKTIRLWDMQTAVTYQVLEEHRGCVSAIAFSPDGKTLSSASYDGTVRLWEMAENPLEFDTDGYFTSQAPPSTLQQERSLVGIVTFSMDGSMLASASSDRTIRLWDPKTGVLQQTFSDPDLQASILVFSPDGKILASVLSGHTILLWNIPNRALQSEFRTCGYNVKAVTFSPDGKMIASATDTGIDIWNVETVSRQQTIQTWLRLVRGAAFSADSKTLASASSDGTVQLWDVATGTLQRTLVGHRGPVRAISFSQDSKTLVSASLDGSARLWDTATGALKMTLQIQSRLINEVAFSEDGKHLKTNSGVFRLCSQPTAPDNRLEETSPDESLLIGNEWIRLAGDNHLWLPMDYRATCIALYGNIAVLGHRSGRLTFLQLGDPLGSTHTR</sequence>
<dbReference type="PANTHER" id="PTHR22847">
    <property type="entry name" value="WD40 REPEAT PROTEIN"/>
    <property type="match status" value="1"/>
</dbReference>
<dbReference type="PROSITE" id="PS50294">
    <property type="entry name" value="WD_REPEATS_REGION"/>
    <property type="match status" value="10"/>
</dbReference>
<feature type="repeat" description="WD" evidence="7">
    <location>
        <begin position="742"/>
        <end position="783"/>
    </location>
</feature>
<evidence type="ECO:0000256" key="8">
    <source>
        <dbReference type="SAM" id="Coils"/>
    </source>
</evidence>
<dbReference type="PANTHER" id="PTHR22847:SF637">
    <property type="entry name" value="WD REPEAT DOMAIN 5B"/>
    <property type="match status" value="1"/>
</dbReference>
<comment type="function">
    <text evidence="6">Involved in mitochondrial fission. Acts as an adapter protein required to form mitochondrial fission complexes. Formation of these complexes is required to promote constriction and fission of the mitochondrial compartment at a late step in mitochondrial division.</text>
</comment>
<evidence type="ECO:0000256" key="3">
    <source>
        <dbReference type="ARBA" id="ARBA00022737"/>
    </source>
</evidence>
<dbReference type="InterPro" id="IPR036322">
    <property type="entry name" value="WD40_repeat_dom_sf"/>
</dbReference>
<proteinExistence type="inferred from homology"/>
<keyword evidence="3" id="KW-0677">Repeat</keyword>
<feature type="repeat" description="WD" evidence="7">
    <location>
        <begin position="1181"/>
        <end position="1215"/>
    </location>
</feature>
<dbReference type="GO" id="GO:0035097">
    <property type="term" value="C:histone methyltransferase complex"/>
    <property type="evidence" value="ECO:0007669"/>
    <property type="project" value="UniProtKB-ARBA"/>
</dbReference>
<evidence type="ECO:0000313" key="10">
    <source>
        <dbReference type="EMBL" id="CAG8363197.1"/>
    </source>
</evidence>
<feature type="repeat" description="WD" evidence="7">
    <location>
        <begin position="826"/>
        <end position="858"/>
    </location>
</feature>
<keyword evidence="8" id="KW-0175">Coiled coil</keyword>
<organism evidence="10 11">
    <name type="scientific">Penicillium salamii</name>
    <dbReference type="NCBI Taxonomy" id="1612424"/>
    <lineage>
        <taxon>Eukaryota</taxon>
        <taxon>Fungi</taxon>
        <taxon>Dikarya</taxon>
        <taxon>Ascomycota</taxon>
        <taxon>Pezizomycotina</taxon>
        <taxon>Eurotiomycetes</taxon>
        <taxon>Eurotiomycetidae</taxon>
        <taxon>Eurotiales</taxon>
        <taxon>Aspergillaceae</taxon>
        <taxon>Penicillium</taxon>
    </lineage>
</organism>
<accession>A0A9W4IZ37</accession>
<evidence type="ECO:0000256" key="7">
    <source>
        <dbReference type="PROSITE-ProRule" id="PRU00221"/>
    </source>
</evidence>
<dbReference type="InterPro" id="IPR056884">
    <property type="entry name" value="NPHP3-like_N"/>
</dbReference>
<dbReference type="PROSITE" id="PS50837">
    <property type="entry name" value="NACHT"/>
    <property type="match status" value="1"/>
</dbReference>
<comment type="subcellular location">
    <subcellularLocation>
        <location evidence="1">Mitochondrion outer membrane</location>
        <topology evidence="1">Peripheral membrane protein</topology>
        <orientation evidence="1">Cytoplasmic side</orientation>
    </subcellularLocation>
</comment>
<dbReference type="EMBL" id="CAJVPD010000188">
    <property type="protein sequence ID" value="CAG8363197.1"/>
    <property type="molecule type" value="Genomic_DNA"/>
</dbReference>
<comment type="caution">
    <text evidence="10">The sequence shown here is derived from an EMBL/GenBank/DDBJ whole genome shotgun (WGS) entry which is preliminary data.</text>
</comment>
<dbReference type="PROSITE" id="PS00678">
    <property type="entry name" value="WD_REPEATS_1"/>
    <property type="match status" value="7"/>
</dbReference>
<feature type="repeat" description="WD" evidence="7">
    <location>
        <begin position="868"/>
        <end position="904"/>
    </location>
</feature>
<dbReference type="InterPro" id="IPR020472">
    <property type="entry name" value="WD40_PAC1"/>
</dbReference>
<feature type="repeat" description="WD" evidence="7">
    <location>
        <begin position="1049"/>
        <end position="1090"/>
    </location>
</feature>
<dbReference type="Pfam" id="PF24883">
    <property type="entry name" value="NPHP3_N"/>
    <property type="match status" value="1"/>
</dbReference>
<dbReference type="Pfam" id="PF00400">
    <property type="entry name" value="WD40"/>
    <property type="match status" value="11"/>
</dbReference>
<dbReference type="Gene3D" id="2.130.10.10">
    <property type="entry name" value="YVTN repeat-like/Quinoprotein amine dehydrogenase"/>
    <property type="match status" value="5"/>
</dbReference>
<dbReference type="InterPro" id="IPR031359">
    <property type="entry name" value="NACHT_N"/>
</dbReference>
<dbReference type="SUPFAM" id="SSF50978">
    <property type="entry name" value="WD40 repeat-like"/>
    <property type="match status" value="2"/>
</dbReference>
<feature type="repeat" description="WD" evidence="7">
    <location>
        <begin position="910"/>
        <end position="951"/>
    </location>
</feature>
<feature type="coiled-coil region" evidence="8">
    <location>
        <begin position="125"/>
        <end position="152"/>
    </location>
</feature>
<gene>
    <name evidence="10" type="ORF">PSALAMII_LOCUS3841</name>
</gene>
<keyword evidence="2 7" id="KW-0853">WD repeat</keyword>
<dbReference type="Pfam" id="PF17100">
    <property type="entry name" value="NACHT_N"/>
    <property type="match status" value="1"/>
</dbReference>
<dbReference type="FunFam" id="2.130.10.10:FF:000228">
    <property type="entry name" value="COMPASS-like H3K4 histone methylase component WDR5A"/>
    <property type="match status" value="1"/>
</dbReference>
<dbReference type="InterPro" id="IPR015943">
    <property type="entry name" value="WD40/YVTN_repeat-like_dom_sf"/>
</dbReference>
<dbReference type="CDD" id="cd00200">
    <property type="entry name" value="WD40"/>
    <property type="match status" value="2"/>
</dbReference>
<dbReference type="InterPro" id="IPR019775">
    <property type="entry name" value="WD40_repeat_CS"/>
</dbReference>
<evidence type="ECO:0000313" key="11">
    <source>
        <dbReference type="Proteomes" id="UP001152592"/>
    </source>
</evidence>
<feature type="repeat" description="WD" evidence="7">
    <location>
        <begin position="952"/>
        <end position="993"/>
    </location>
</feature>
<evidence type="ECO:0000259" key="9">
    <source>
        <dbReference type="PROSITE" id="PS50837"/>
    </source>
</evidence>
<evidence type="ECO:0000256" key="1">
    <source>
        <dbReference type="ARBA" id="ARBA00004570"/>
    </source>
</evidence>
<evidence type="ECO:0000256" key="4">
    <source>
        <dbReference type="ARBA" id="ARBA00038415"/>
    </source>
</evidence>
<feature type="domain" description="NACHT" evidence="9">
    <location>
        <begin position="212"/>
        <end position="359"/>
    </location>
</feature>
<feature type="repeat" description="WD" evidence="7">
    <location>
        <begin position="784"/>
        <end position="825"/>
    </location>
</feature>
<reference evidence="10" key="1">
    <citation type="submission" date="2021-07" db="EMBL/GenBank/DDBJ databases">
        <authorList>
            <person name="Branca A.L. A."/>
        </authorList>
    </citation>
    <scope>NUCLEOTIDE SEQUENCE</scope>
</reference>
<evidence type="ECO:0000256" key="5">
    <source>
        <dbReference type="ARBA" id="ARBA00039789"/>
    </source>
</evidence>
<dbReference type="PROSITE" id="PS50082">
    <property type="entry name" value="WD_REPEATS_2"/>
    <property type="match status" value="10"/>
</dbReference>